<comment type="caution">
    <text evidence="2">The sequence shown here is derived from an EMBL/GenBank/DDBJ whole genome shotgun (WGS) entry which is preliminary data.</text>
</comment>
<dbReference type="Proteomes" id="UP001633002">
    <property type="component" value="Unassembled WGS sequence"/>
</dbReference>
<name>A0ABD3GGU2_9MARC</name>
<accession>A0ABD3GGU2</accession>
<protein>
    <submittedName>
        <fullName evidence="2">Uncharacterized protein</fullName>
    </submittedName>
</protein>
<keyword evidence="1" id="KW-0175">Coiled coil</keyword>
<evidence type="ECO:0000313" key="2">
    <source>
        <dbReference type="EMBL" id="KAL3677111.1"/>
    </source>
</evidence>
<reference evidence="2 3" key="1">
    <citation type="submission" date="2024-09" db="EMBL/GenBank/DDBJ databases">
        <title>Chromosome-scale assembly of Riccia sorocarpa.</title>
        <authorList>
            <person name="Paukszto L."/>
        </authorList>
    </citation>
    <scope>NUCLEOTIDE SEQUENCE [LARGE SCALE GENOMIC DNA]</scope>
    <source>
        <strain evidence="2">LP-2024</strain>
        <tissue evidence="2">Aerial parts of the thallus</tissue>
    </source>
</reference>
<gene>
    <name evidence="2" type="ORF">R1sor_027059</name>
</gene>
<feature type="coiled-coil region" evidence="1">
    <location>
        <begin position="54"/>
        <end position="88"/>
    </location>
</feature>
<proteinExistence type="predicted"/>
<organism evidence="2 3">
    <name type="scientific">Riccia sorocarpa</name>
    <dbReference type="NCBI Taxonomy" id="122646"/>
    <lineage>
        <taxon>Eukaryota</taxon>
        <taxon>Viridiplantae</taxon>
        <taxon>Streptophyta</taxon>
        <taxon>Embryophyta</taxon>
        <taxon>Marchantiophyta</taxon>
        <taxon>Marchantiopsida</taxon>
        <taxon>Marchantiidae</taxon>
        <taxon>Marchantiales</taxon>
        <taxon>Ricciaceae</taxon>
        <taxon>Riccia</taxon>
    </lineage>
</organism>
<evidence type="ECO:0000256" key="1">
    <source>
        <dbReference type="SAM" id="Coils"/>
    </source>
</evidence>
<keyword evidence="3" id="KW-1185">Reference proteome</keyword>
<dbReference type="AlphaFoldDB" id="A0ABD3GGU2"/>
<sequence>MKQLKTSWDVQKTELTTLVYSLWAEKEAVLMLNEAIKDGASSGTAAVDRYKLGLKKEMKRLAGMQLEKNRLDDELSTLKFSLQRAEKNQMLARQELALTKLQLRR</sequence>
<dbReference type="EMBL" id="JBJQOH010000008">
    <property type="protein sequence ID" value="KAL3677111.1"/>
    <property type="molecule type" value="Genomic_DNA"/>
</dbReference>
<evidence type="ECO:0000313" key="3">
    <source>
        <dbReference type="Proteomes" id="UP001633002"/>
    </source>
</evidence>